<keyword evidence="1" id="KW-0808">Transferase</keyword>
<dbReference type="GO" id="GO:0031415">
    <property type="term" value="C:NatA complex"/>
    <property type="evidence" value="ECO:0007669"/>
    <property type="project" value="TreeGrafter"/>
</dbReference>
<evidence type="ECO:0000313" key="6">
    <source>
        <dbReference type="Proteomes" id="UP000696280"/>
    </source>
</evidence>
<dbReference type="Pfam" id="PF00583">
    <property type="entry name" value="Acetyltransf_1"/>
    <property type="match status" value="1"/>
</dbReference>
<feature type="domain" description="N-acetyltransferase" evidence="4">
    <location>
        <begin position="78"/>
        <end position="257"/>
    </location>
</feature>
<dbReference type="PROSITE" id="PS51186">
    <property type="entry name" value="GNAT"/>
    <property type="match status" value="1"/>
</dbReference>
<evidence type="ECO:0000313" key="5">
    <source>
        <dbReference type="EMBL" id="CAG8962488.1"/>
    </source>
</evidence>
<dbReference type="EMBL" id="CAJVRL010000137">
    <property type="protein sequence ID" value="CAG8962488.1"/>
    <property type="molecule type" value="Genomic_DNA"/>
</dbReference>
<feature type="compositionally biased region" description="Polar residues" evidence="3">
    <location>
        <begin position="261"/>
        <end position="293"/>
    </location>
</feature>
<dbReference type="GO" id="GO:0016747">
    <property type="term" value="F:acyltransferase activity, transferring groups other than amino-acyl groups"/>
    <property type="evidence" value="ECO:0007669"/>
    <property type="project" value="InterPro"/>
</dbReference>
<comment type="caution">
    <text evidence="5">The sequence shown here is derived from an EMBL/GenBank/DDBJ whole genome shotgun (WGS) entry which is preliminary data.</text>
</comment>
<dbReference type="PANTHER" id="PTHR42919">
    <property type="entry name" value="N-ALPHA-ACETYLTRANSFERASE"/>
    <property type="match status" value="1"/>
</dbReference>
<dbReference type="InterPro" id="IPR016181">
    <property type="entry name" value="Acyl_CoA_acyltransferase"/>
</dbReference>
<dbReference type="InterPro" id="IPR051556">
    <property type="entry name" value="N-term/lysine_N-AcTrnsfr"/>
</dbReference>
<dbReference type="Proteomes" id="UP000696280">
    <property type="component" value="Unassembled WGS sequence"/>
</dbReference>
<dbReference type="CDD" id="cd04301">
    <property type="entry name" value="NAT_SF"/>
    <property type="match status" value="1"/>
</dbReference>
<evidence type="ECO:0000259" key="4">
    <source>
        <dbReference type="PROSITE" id="PS51186"/>
    </source>
</evidence>
<reference evidence="5" key="1">
    <citation type="submission" date="2021-07" db="EMBL/GenBank/DDBJ databases">
        <authorList>
            <person name="Durling M."/>
        </authorList>
    </citation>
    <scope>NUCLEOTIDE SEQUENCE</scope>
</reference>
<feature type="compositionally biased region" description="Low complexity" evidence="3">
    <location>
        <begin position="330"/>
        <end position="357"/>
    </location>
</feature>
<feature type="region of interest" description="Disordered" evidence="3">
    <location>
        <begin position="1"/>
        <end position="71"/>
    </location>
</feature>
<protein>
    <recommendedName>
        <fullName evidence="4">N-acetyltransferase domain-containing protein</fullName>
    </recommendedName>
</protein>
<dbReference type="PANTHER" id="PTHR42919:SF8">
    <property type="entry name" value="N-ALPHA-ACETYLTRANSFERASE 50"/>
    <property type="match status" value="1"/>
</dbReference>
<feature type="compositionally biased region" description="Basic and acidic residues" evidence="3">
    <location>
        <begin position="313"/>
        <end position="323"/>
    </location>
</feature>
<keyword evidence="2" id="KW-0012">Acyltransferase</keyword>
<keyword evidence="6" id="KW-1185">Reference proteome</keyword>
<dbReference type="AlphaFoldDB" id="A0A9N9LDI0"/>
<dbReference type="OrthoDB" id="47374at2759"/>
<name>A0A9N9LDI0_9HELO</name>
<accession>A0A9N9LDI0</accession>
<feature type="region of interest" description="Disordered" evidence="3">
    <location>
        <begin position="261"/>
        <end position="374"/>
    </location>
</feature>
<dbReference type="GO" id="GO:0007064">
    <property type="term" value="P:mitotic sister chromatid cohesion"/>
    <property type="evidence" value="ECO:0007669"/>
    <property type="project" value="TreeGrafter"/>
</dbReference>
<feature type="compositionally biased region" description="Pro residues" evidence="3">
    <location>
        <begin position="32"/>
        <end position="62"/>
    </location>
</feature>
<dbReference type="InterPro" id="IPR000182">
    <property type="entry name" value="GNAT_dom"/>
</dbReference>
<dbReference type="Gene3D" id="3.40.630.30">
    <property type="match status" value="1"/>
</dbReference>
<evidence type="ECO:0000256" key="2">
    <source>
        <dbReference type="ARBA" id="ARBA00023315"/>
    </source>
</evidence>
<evidence type="ECO:0000256" key="3">
    <source>
        <dbReference type="SAM" id="MobiDB-lite"/>
    </source>
</evidence>
<feature type="compositionally biased region" description="Low complexity" evidence="3">
    <location>
        <begin position="17"/>
        <end position="31"/>
    </location>
</feature>
<dbReference type="SUPFAM" id="SSF55729">
    <property type="entry name" value="Acyl-CoA N-acyltransferases (Nat)"/>
    <property type="match status" value="1"/>
</dbReference>
<organism evidence="5 6">
    <name type="scientific">Hymenoscyphus fraxineus</name>
    <dbReference type="NCBI Taxonomy" id="746836"/>
    <lineage>
        <taxon>Eukaryota</taxon>
        <taxon>Fungi</taxon>
        <taxon>Dikarya</taxon>
        <taxon>Ascomycota</taxon>
        <taxon>Pezizomycotina</taxon>
        <taxon>Leotiomycetes</taxon>
        <taxon>Helotiales</taxon>
        <taxon>Helotiaceae</taxon>
        <taxon>Hymenoscyphus</taxon>
    </lineage>
</organism>
<proteinExistence type="predicted"/>
<sequence length="374" mass="40430">MDQNGNSSTPPQPRPQPSIRSFFQPRSSPSYTAPPAPASPLPTSTPRPSPIPTAIYSPPPSQTPSRASYAPTKLPSQASISLIQEEHIQSLRRINALLLPIGYPDSFYHTITAPNPLPSFSRIITWTEPGPPTKEQVIGGAVCRLEPTPTPESSLSKPEFVPGCHDLYIQSLALLSPYRGQGLAAAVLQDIIKSAASTSISTNGVKVVEIYAHVWTENTEALEWYSKRGFKREENVVQDYYRKLKPHTAWILRRRIVPSDHLQSQSSTPYTSSNGPTVPLNTTAGTGSQTSAPKETATEKENRPSLPTPTRSFQDRGPEREWNDLPEDVLAGSLLKSASHLASAEASGASSRSSSRGASGGKKKRVYPAAAFGS</sequence>
<gene>
    <name evidence="5" type="ORF">HYFRA_00014223</name>
</gene>
<evidence type="ECO:0000256" key="1">
    <source>
        <dbReference type="ARBA" id="ARBA00022679"/>
    </source>
</evidence>